<dbReference type="OrthoDB" id="3294220at2"/>
<keyword evidence="1" id="KW-0472">Membrane</keyword>
<dbReference type="Proteomes" id="UP000326546">
    <property type="component" value="Chromosome"/>
</dbReference>
<organism evidence="2 3">
    <name type="scientific">Ornithinimicrobium pratense</name>
    <dbReference type="NCBI Taxonomy" id="2593973"/>
    <lineage>
        <taxon>Bacteria</taxon>
        <taxon>Bacillati</taxon>
        <taxon>Actinomycetota</taxon>
        <taxon>Actinomycetes</taxon>
        <taxon>Micrococcales</taxon>
        <taxon>Ornithinimicrobiaceae</taxon>
        <taxon>Ornithinimicrobium</taxon>
    </lineage>
</organism>
<feature type="transmembrane region" description="Helical" evidence="1">
    <location>
        <begin position="164"/>
        <end position="182"/>
    </location>
</feature>
<name>A0A5J6V808_9MICO</name>
<accession>A0A5J6V808</accession>
<feature type="transmembrane region" description="Helical" evidence="1">
    <location>
        <begin position="118"/>
        <end position="144"/>
    </location>
</feature>
<dbReference type="EMBL" id="CP044427">
    <property type="protein sequence ID" value="QFG69271.1"/>
    <property type="molecule type" value="Genomic_DNA"/>
</dbReference>
<keyword evidence="1" id="KW-0812">Transmembrane</keyword>
<keyword evidence="3" id="KW-1185">Reference proteome</keyword>
<feature type="transmembrane region" description="Helical" evidence="1">
    <location>
        <begin position="189"/>
        <end position="216"/>
    </location>
</feature>
<proteinExistence type="predicted"/>
<feature type="transmembrane region" description="Helical" evidence="1">
    <location>
        <begin position="236"/>
        <end position="258"/>
    </location>
</feature>
<dbReference type="KEGG" id="serw:FY030_11645"/>
<dbReference type="RefSeq" id="WP_158061653.1">
    <property type="nucleotide sequence ID" value="NZ_CP044427.1"/>
</dbReference>
<sequence length="263" mass="26872">MSLLQMIAAELRKATTLPAVWAGVAVALLGSIGITVLNAVTTRNAIAAGRAEELLADTSPFETAYAAVPLGTVGAVIIGVMAMSSEYTANSPDAGGGRQISATLAATPRRITLLLTKAITIVLLVVATALVTIPACVAIAMAIIGDAGQEAVATDEAVLRSLGAMLYWVLTGLLAFAITVLTRNGIIPLIILIVNSSLVSISLLLTNITPLAHWLPDMAGRRLFGGVHTVDGGLEALPGALVMAAWTLALLAAASGVFSRRDA</sequence>
<evidence type="ECO:0000256" key="1">
    <source>
        <dbReference type="SAM" id="Phobius"/>
    </source>
</evidence>
<gene>
    <name evidence="2" type="ORF">FY030_11645</name>
</gene>
<reference evidence="2 3" key="1">
    <citation type="submission" date="2019-09" db="EMBL/GenBank/DDBJ databases">
        <title>Serinicoccus pratensis sp. nov., isolated from meadow soil.</title>
        <authorList>
            <person name="Zhang W."/>
        </authorList>
    </citation>
    <scope>NUCLEOTIDE SEQUENCE [LARGE SCALE GENOMIC DNA]</scope>
    <source>
        <strain evidence="2 3">W204</strain>
    </source>
</reference>
<evidence type="ECO:0000313" key="2">
    <source>
        <dbReference type="EMBL" id="QFG69271.1"/>
    </source>
</evidence>
<feature type="transmembrane region" description="Helical" evidence="1">
    <location>
        <begin position="20"/>
        <end position="40"/>
    </location>
</feature>
<protein>
    <submittedName>
        <fullName evidence="2">ABC transporter permease</fullName>
    </submittedName>
</protein>
<evidence type="ECO:0000313" key="3">
    <source>
        <dbReference type="Proteomes" id="UP000326546"/>
    </source>
</evidence>
<keyword evidence="1" id="KW-1133">Transmembrane helix</keyword>
<dbReference type="AlphaFoldDB" id="A0A5J6V808"/>